<feature type="region of interest" description="Disordered" evidence="3">
    <location>
        <begin position="120"/>
        <end position="167"/>
    </location>
</feature>
<feature type="region of interest" description="Disordered" evidence="3">
    <location>
        <begin position="735"/>
        <end position="934"/>
    </location>
</feature>
<feature type="compositionally biased region" description="Polar residues" evidence="3">
    <location>
        <begin position="297"/>
        <end position="309"/>
    </location>
</feature>
<name>A0AA89CD26_PINIB</name>
<feature type="compositionally biased region" description="Low complexity" evidence="3">
    <location>
        <begin position="1036"/>
        <end position="1059"/>
    </location>
</feature>
<evidence type="ECO:0000313" key="5">
    <source>
        <dbReference type="EMBL" id="KAK3106893.1"/>
    </source>
</evidence>
<feature type="compositionally biased region" description="Polar residues" evidence="3">
    <location>
        <begin position="920"/>
        <end position="934"/>
    </location>
</feature>
<feature type="region of interest" description="Disordered" evidence="3">
    <location>
        <begin position="632"/>
        <end position="656"/>
    </location>
</feature>
<gene>
    <name evidence="5" type="ORF">FSP39_002139</name>
</gene>
<feature type="compositionally biased region" description="Polar residues" evidence="3">
    <location>
        <begin position="187"/>
        <end position="203"/>
    </location>
</feature>
<feature type="region of interest" description="Disordered" evidence="3">
    <location>
        <begin position="1033"/>
        <end position="1106"/>
    </location>
</feature>
<dbReference type="Proteomes" id="UP001186944">
    <property type="component" value="Unassembled WGS sequence"/>
</dbReference>
<proteinExistence type="predicted"/>
<dbReference type="EMBL" id="VSWD01000002">
    <property type="protein sequence ID" value="KAK3106893.1"/>
    <property type="molecule type" value="Genomic_DNA"/>
</dbReference>
<reference evidence="5" key="1">
    <citation type="submission" date="2019-08" db="EMBL/GenBank/DDBJ databases">
        <title>The improved chromosome-level genome for the pearl oyster Pinctada fucata martensii using PacBio sequencing and Hi-C.</title>
        <authorList>
            <person name="Zheng Z."/>
        </authorList>
    </citation>
    <scope>NUCLEOTIDE SEQUENCE</scope>
    <source>
        <strain evidence="5">ZZ-2019</strain>
        <tissue evidence="5">Adductor muscle</tissue>
    </source>
</reference>
<dbReference type="PANTHER" id="PTHR12156">
    <property type="entry name" value="PLECKSTRIN HOMOLOGY-LIKE DOMAIN, FAMILY B, MEMBER 3"/>
    <property type="match status" value="1"/>
</dbReference>
<feature type="compositionally biased region" description="Basic and acidic residues" evidence="3">
    <location>
        <begin position="784"/>
        <end position="793"/>
    </location>
</feature>
<dbReference type="PROSITE" id="PS50003">
    <property type="entry name" value="PH_DOMAIN"/>
    <property type="match status" value="1"/>
</dbReference>
<feature type="compositionally biased region" description="Polar residues" evidence="3">
    <location>
        <begin position="801"/>
        <end position="821"/>
    </location>
</feature>
<feature type="region of interest" description="Disordered" evidence="3">
    <location>
        <begin position="669"/>
        <end position="717"/>
    </location>
</feature>
<dbReference type="InterPro" id="IPR008984">
    <property type="entry name" value="SMAD_FHA_dom_sf"/>
</dbReference>
<dbReference type="SUPFAM" id="SSF49879">
    <property type="entry name" value="SMAD/FHA domain"/>
    <property type="match status" value="1"/>
</dbReference>
<feature type="region of interest" description="Disordered" evidence="3">
    <location>
        <begin position="186"/>
        <end position="247"/>
    </location>
</feature>
<dbReference type="Pfam" id="PF00169">
    <property type="entry name" value="PH"/>
    <property type="match status" value="1"/>
</dbReference>
<accession>A0AA89CD26</accession>
<feature type="compositionally biased region" description="Polar residues" evidence="3">
    <location>
        <begin position="214"/>
        <end position="240"/>
    </location>
</feature>
<feature type="compositionally biased region" description="Polar residues" evidence="3">
    <location>
        <begin position="767"/>
        <end position="777"/>
    </location>
</feature>
<dbReference type="InterPro" id="IPR001849">
    <property type="entry name" value="PH_domain"/>
</dbReference>
<dbReference type="PANTHER" id="PTHR12156:SF5">
    <property type="entry name" value="FI18040P1"/>
    <property type="match status" value="1"/>
</dbReference>
<feature type="non-terminal residue" evidence="5">
    <location>
        <position position="1"/>
    </location>
</feature>
<organism evidence="5 6">
    <name type="scientific">Pinctada imbricata</name>
    <name type="common">Atlantic pearl-oyster</name>
    <name type="synonym">Pinctada martensii</name>
    <dbReference type="NCBI Taxonomy" id="66713"/>
    <lineage>
        <taxon>Eukaryota</taxon>
        <taxon>Metazoa</taxon>
        <taxon>Spiralia</taxon>
        <taxon>Lophotrochozoa</taxon>
        <taxon>Mollusca</taxon>
        <taxon>Bivalvia</taxon>
        <taxon>Autobranchia</taxon>
        <taxon>Pteriomorphia</taxon>
        <taxon>Pterioida</taxon>
        <taxon>Pterioidea</taxon>
        <taxon>Pteriidae</taxon>
        <taxon>Pinctada</taxon>
    </lineage>
</organism>
<dbReference type="InterPro" id="IPR052212">
    <property type="entry name" value="PH-like_domain"/>
</dbReference>
<dbReference type="InterPro" id="IPR011993">
    <property type="entry name" value="PH-like_dom_sf"/>
</dbReference>
<dbReference type="FunFam" id="2.30.29.30:FF:000006">
    <property type="entry name" value="Pleckstrin homology like domain family B member 1"/>
    <property type="match status" value="1"/>
</dbReference>
<dbReference type="SMART" id="SM00233">
    <property type="entry name" value="PH"/>
    <property type="match status" value="1"/>
</dbReference>
<feature type="compositionally biased region" description="Low complexity" evidence="3">
    <location>
        <begin position="317"/>
        <end position="328"/>
    </location>
</feature>
<feature type="compositionally biased region" description="Gly residues" evidence="3">
    <location>
        <begin position="130"/>
        <end position="145"/>
    </location>
</feature>
<evidence type="ECO:0000256" key="3">
    <source>
        <dbReference type="SAM" id="MobiDB-lite"/>
    </source>
</evidence>
<feature type="compositionally biased region" description="Basic and acidic residues" evidence="3">
    <location>
        <begin position="704"/>
        <end position="717"/>
    </location>
</feature>
<sequence>RTDIGTAMAPILPDVIIQGTGVEDEHCFIDNIHGVITLYPVAKMCAVDGVLVTEPTRLTQGCMLCLGRSNYFRFNHPKEAKKIKEALPNCRISCAPLNFLQELEENPEYLQMISDAAANVKKRSSSERGQGSGGPDRGQGRGSSGSTGSDRGHPKAMRSPKEIGYIENQDEGEFLNKVCKFEMMSRGKTSPTAKSPVNKSFSPDGSYKGGHGTGVTSNELRSNYSSPVNNNHASPTSPSYQYAGEKLFTKQTATTRVSADFLRKATGVPQTEERTPSTASSSSLTSVSSTGGVTLSWHSDSPDSNNVSAKSGKLHTSVTSDSSSPRSSGYHTSTPKSSEHKREFVTLRSPTTPYRAPVVTVNSANTKLAMTMDAEKLAESIMNGDLLTPFTSEESDIKSHRNTFEGMDFDFNELTASQQDLTIKHREMVAERKKEQEMEKIEKQRLEEILNMCAEYEEQMTHPTSNNIDSSKKYGYQSSLAQFLENNVAKPANKSPPVVAIKPNQGEQLSYVGNNTSMNGSGQSFSSHFPSSSNTSLPSANVSPIIIETQPRSGIVNNGQPRLEFRRHEQVSDVENVSHQNFHIYENSQEVNKDQFLHENSNSSYKEVFYNRNHNDNLQALQDEWRPNVLYKSEGDTTQGKPGYAENGSPNCSSYTQSVTSQIKTNAINDEFIGNDSPKSPSDKKSPKFGVQVMFGGELPKLSPPHERNFESKRKNDNSHCYAEMNIDSYRVEVPTSSIPDKPTVNLSQKLQSSDSDGAPSRSSHSQRPLQLPSFQDFSLEVNSLDRKERSELRSSGSGSTMSKIKTNGSLTMISSPSNPNKEFAIGLRRASSNSSNSEEESLSNSEDTGTIKRRPLQQLETSKRRGSSSSNDSREKIHRIGSPSNSPEELSSCPKFSPAMGSRSPKLTRRKVYKEEVSKLSTEPDSESSSTKCLNDSGILLDHTDAFMKSPDYDRTCSRENYKVTNINDENRNEPPNVVLISDNQSVEIVHSVNSVVSNSQDGIYENIPARLTRQQGSLKVEVKQGLKLPTLMHSGESSTSLESSGKISRSSSGSSCSKKSDDVDSATPINSDGEVTLGRQRKSEVDVTNTKNDGDGTSGDVESHQQLEKLKQNKQELQGKIACLKQQIADIETQENEAIRELEMEKALMEGEHQTEWAGLQQDQVTIATLKTKQREVIDRYTQDREMELQQMETEQQKLRELEDRHYETEQLLDSCSKAEEGAFLDQYTREQESIEAQRKILDDLEFMQLESEAKFEEEKEQLQRQLVSEQQELLNKYRNREDRLQQIDTQQSEMIASLRQDMKNLEEHRQKLVQEFRKEKTQYSQVIKQIQEISKRLSLSVSEDLYKGLSLDDLQNDKNIDRETENYSHHGNQDHDVLPPTPKTPAAVKHWVMTPESKDMTPDLNVPEKGERKKSATMLQIEKNHSLFLEQQGGHVIEQEKRRIEELKRRAADEGRAQWEERKMREANCKSFNSLESEDSSIASSCETPSEKETSLSSGDDQIEKLMELERLLAQAQQEKMKIIEDQEKFREKEMIELQEERHRREELERKLREETQLREELVTQQIKLRERQAKQARPLTRYLPVRGKDFNLKQHIESAGHHLDDCHHVTLTQSSCRGWLNKMGNKFKTWHRRWFVFDRVKRSLIYYSDKNETKARGGIYFQAIEEVYVDHLRTVKSPNHKLTFCVKTADRTFYMVAPSPEAMRIWIDVIFTGAEGYQEFL</sequence>
<feature type="compositionally biased region" description="Low complexity" evidence="3">
    <location>
        <begin position="832"/>
        <end position="847"/>
    </location>
</feature>
<feature type="region of interest" description="Disordered" evidence="3">
    <location>
        <begin position="1475"/>
        <end position="1504"/>
    </location>
</feature>
<feature type="compositionally biased region" description="Polar residues" evidence="3">
    <location>
        <begin position="735"/>
        <end position="752"/>
    </location>
</feature>
<evidence type="ECO:0000256" key="1">
    <source>
        <dbReference type="ARBA" id="ARBA00023054"/>
    </source>
</evidence>
<feature type="compositionally biased region" description="Low complexity" evidence="3">
    <location>
        <begin position="753"/>
        <end position="766"/>
    </location>
</feature>
<keyword evidence="1 2" id="KW-0175">Coiled coil</keyword>
<keyword evidence="6" id="KW-1185">Reference proteome</keyword>
<dbReference type="SUPFAM" id="SSF50729">
    <property type="entry name" value="PH domain-like"/>
    <property type="match status" value="1"/>
</dbReference>
<feature type="domain" description="PH" evidence="4">
    <location>
        <begin position="1617"/>
        <end position="1719"/>
    </location>
</feature>
<protein>
    <recommendedName>
        <fullName evidence="4">PH domain-containing protein</fullName>
    </recommendedName>
</protein>
<evidence type="ECO:0000313" key="6">
    <source>
        <dbReference type="Proteomes" id="UP001186944"/>
    </source>
</evidence>
<feature type="compositionally biased region" description="Low complexity" evidence="3">
    <location>
        <begin position="277"/>
        <end position="296"/>
    </location>
</feature>
<dbReference type="Gene3D" id="2.30.29.30">
    <property type="entry name" value="Pleckstrin-homology domain (PH domain)/Phosphotyrosine-binding domain (PTB)"/>
    <property type="match status" value="1"/>
</dbReference>
<feature type="coiled-coil region" evidence="2">
    <location>
        <begin position="1180"/>
        <end position="1325"/>
    </location>
</feature>
<evidence type="ECO:0000256" key="2">
    <source>
        <dbReference type="SAM" id="Coils"/>
    </source>
</evidence>
<evidence type="ECO:0000259" key="4">
    <source>
        <dbReference type="PROSITE" id="PS50003"/>
    </source>
</evidence>
<feature type="region of interest" description="Disordered" evidence="3">
    <location>
        <begin position="265"/>
        <end position="349"/>
    </location>
</feature>
<comment type="caution">
    <text evidence="5">The sequence shown here is derived from an EMBL/GenBank/DDBJ whole genome shotgun (WGS) entry which is preliminary data.</text>
</comment>
<dbReference type="Gene3D" id="2.60.200.20">
    <property type="match status" value="1"/>
</dbReference>